<gene>
    <name evidence="2" type="ORF">PG993_013361</name>
</gene>
<evidence type="ECO:0000313" key="3">
    <source>
        <dbReference type="Proteomes" id="UP001444661"/>
    </source>
</evidence>
<dbReference type="InterPro" id="IPR022085">
    <property type="entry name" value="OpdG"/>
</dbReference>
<accession>A0ABR1RZJ7</accession>
<dbReference type="EMBL" id="JAQQWK010000012">
    <property type="protein sequence ID" value="KAK8022594.1"/>
    <property type="molecule type" value="Genomic_DNA"/>
</dbReference>
<feature type="signal peptide" evidence="1">
    <location>
        <begin position="1"/>
        <end position="24"/>
    </location>
</feature>
<keyword evidence="3" id="KW-1185">Reference proteome</keyword>
<sequence length="380" mass="42276">MAPVQRVALHLLSAVPLAVPAANAPPPPTIFLDPRHSPPEMFHPPLSNARLSHNDHTIPVSAVDMKTTHLDAKNGTSGSPWTQCLDEILEMDPDGIETGLSEVLRRLLASQSDAAPAEAAQQIDDLYSNDYLPSDPLMRFQDDKGMGGFLSCLYEMVFDLARAIPYENDLQGRLVQFLVELAKLPTKEVKIWGEDCLAYARALVYSVIQDDNWNGSYQHTASAASDPETPATLQRYSEWVNFSTFVARVIRAGHDDRYTNWDKYPSFDIAKGLESDSDQGPRRDCLILVATQYLQIVGEKLHRKYVEECAVDSERGQKALGLWRLWSDRLQEIANGQTSSNPEVAKAAREAWQFMMSLEPSTQAESQEVNASISAAPVEF</sequence>
<keyword evidence="1" id="KW-0732">Signal</keyword>
<feature type="chain" id="PRO_5047482451" evidence="1">
    <location>
        <begin position="25"/>
        <end position="380"/>
    </location>
</feature>
<evidence type="ECO:0000256" key="1">
    <source>
        <dbReference type="SAM" id="SignalP"/>
    </source>
</evidence>
<dbReference type="PANTHER" id="PTHR38797">
    <property type="entry name" value="NUCLEAR PORE COMPLEX PROTEIN NUP85-RELATED"/>
    <property type="match status" value="1"/>
</dbReference>
<name>A0ABR1RZJ7_9PEZI</name>
<dbReference type="Pfam" id="PF12311">
    <property type="entry name" value="DUF3632"/>
    <property type="match status" value="1"/>
</dbReference>
<evidence type="ECO:0000313" key="2">
    <source>
        <dbReference type="EMBL" id="KAK8022594.1"/>
    </source>
</evidence>
<proteinExistence type="predicted"/>
<dbReference type="InterPro" id="IPR053204">
    <property type="entry name" value="Oxopyrrolidines_Biosynth-assoc"/>
</dbReference>
<dbReference type="Proteomes" id="UP001444661">
    <property type="component" value="Unassembled WGS sequence"/>
</dbReference>
<organism evidence="2 3">
    <name type="scientific">Apiospora rasikravindrae</name>
    <dbReference type="NCBI Taxonomy" id="990691"/>
    <lineage>
        <taxon>Eukaryota</taxon>
        <taxon>Fungi</taxon>
        <taxon>Dikarya</taxon>
        <taxon>Ascomycota</taxon>
        <taxon>Pezizomycotina</taxon>
        <taxon>Sordariomycetes</taxon>
        <taxon>Xylariomycetidae</taxon>
        <taxon>Amphisphaeriales</taxon>
        <taxon>Apiosporaceae</taxon>
        <taxon>Apiospora</taxon>
    </lineage>
</organism>
<comment type="caution">
    <text evidence="2">The sequence shown here is derived from an EMBL/GenBank/DDBJ whole genome shotgun (WGS) entry which is preliminary data.</text>
</comment>
<reference evidence="2 3" key="1">
    <citation type="submission" date="2023-01" db="EMBL/GenBank/DDBJ databases">
        <title>Analysis of 21 Apiospora genomes using comparative genomics revels a genus with tremendous synthesis potential of carbohydrate active enzymes and secondary metabolites.</title>
        <authorList>
            <person name="Sorensen T."/>
        </authorList>
    </citation>
    <scope>NUCLEOTIDE SEQUENCE [LARGE SCALE GENOMIC DNA]</scope>
    <source>
        <strain evidence="2 3">CBS 33761</strain>
    </source>
</reference>
<protein>
    <submittedName>
        <fullName evidence="2">Uncharacterized protein</fullName>
    </submittedName>
</protein>
<dbReference type="PANTHER" id="PTHR38797:SF4">
    <property type="entry name" value="NUCLEAR PORE COMPLEX PROTEIN NUP85"/>
    <property type="match status" value="1"/>
</dbReference>